<reference evidence="4" key="1">
    <citation type="submission" date="2022-11" db="EMBL/GenBank/DDBJ databases">
        <authorList>
            <person name="Petersen C."/>
        </authorList>
    </citation>
    <scope>NUCLEOTIDE SEQUENCE</scope>
    <source>
        <strain evidence="4">IBT 34128</strain>
    </source>
</reference>
<dbReference type="AlphaFoldDB" id="A0A9W9KE39"/>
<dbReference type="InterPro" id="IPR008630">
    <property type="entry name" value="Glyco_trans_34"/>
</dbReference>
<dbReference type="PANTHER" id="PTHR31306:SF10">
    <property type="entry name" value="ALPHA-1,6-MANNOSYLTRANSFERASE MNN11-RELATED"/>
    <property type="match status" value="1"/>
</dbReference>
<proteinExistence type="inferred from homology"/>
<sequence length="317" mass="35731">MQFALPPRSPHLLPHARSSRLPIYRRKQLKTVALFGIAILSLLFICSRLSSSSSTSVATPTGTTGVVIVTLLDRENFSDSYLNKIVANREDYAKRHGYTNFFATVSDYKDAVGDAPKSWALVPAIRHAIASHPRSAYFFHLSSHALIMNPSKPLKSHLLEKSRLESLTLKDVPVVPPDSIIKTFSHLKENDIDLIVTQDKEDVSPGSFVLKNGEFARFFLDVWFDPLFRSYNFAKAEIHGLDHIMQWHPTILARTALVPQRTLNAYSKDSTGASSDGTYQDGDFVIRFPGCDDTKGRDCVQELEPYYKLWLRKTKTD</sequence>
<evidence type="ECO:0000256" key="2">
    <source>
        <dbReference type="ARBA" id="ARBA00022676"/>
    </source>
</evidence>
<dbReference type="RefSeq" id="XP_056512488.1">
    <property type="nucleotide sequence ID" value="XM_056654461.1"/>
</dbReference>
<dbReference type="GO" id="GO:0000136">
    <property type="term" value="C:mannan polymerase complex"/>
    <property type="evidence" value="ECO:0007669"/>
    <property type="project" value="TreeGrafter"/>
</dbReference>
<name>A0A9W9KE39_9EURO</name>
<dbReference type="GeneID" id="81393629"/>
<comment type="caution">
    <text evidence="4">The sequence shown here is derived from an EMBL/GenBank/DDBJ whole genome shotgun (WGS) entry which is preliminary data.</text>
</comment>
<comment type="similarity">
    <text evidence="1">Belongs to the glycosyltransferase 34 family.</text>
</comment>
<evidence type="ECO:0000256" key="1">
    <source>
        <dbReference type="ARBA" id="ARBA00005664"/>
    </source>
</evidence>
<keyword evidence="2" id="KW-0328">Glycosyltransferase</keyword>
<keyword evidence="3" id="KW-0808">Transferase</keyword>
<dbReference type="InterPro" id="IPR029044">
    <property type="entry name" value="Nucleotide-diphossugar_trans"/>
</dbReference>
<dbReference type="FunFam" id="3.90.550.10:FF:000149">
    <property type="entry name" value="Alpha-1,6-mannosyltransferase subunit"/>
    <property type="match status" value="1"/>
</dbReference>
<dbReference type="GO" id="GO:0006487">
    <property type="term" value="P:protein N-linked glycosylation"/>
    <property type="evidence" value="ECO:0007669"/>
    <property type="project" value="TreeGrafter"/>
</dbReference>
<evidence type="ECO:0000313" key="4">
    <source>
        <dbReference type="EMBL" id="KAJ5101657.1"/>
    </source>
</evidence>
<keyword evidence="5" id="KW-1185">Reference proteome</keyword>
<dbReference type="EMBL" id="JAPMSZ010000005">
    <property type="protein sequence ID" value="KAJ5101657.1"/>
    <property type="molecule type" value="Genomic_DNA"/>
</dbReference>
<dbReference type="Proteomes" id="UP001141434">
    <property type="component" value="Unassembled WGS sequence"/>
</dbReference>
<accession>A0A9W9KE39</accession>
<dbReference type="Pfam" id="PF05637">
    <property type="entry name" value="Glyco_transf_34"/>
    <property type="match status" value="1"/>
</dbReference>
<reference evidence="4" key="2">
    <citation type="journal article" date="2023" name="IMA Fungus">
        <title>Comparative genomic study of the Penicillium genus elucidates a diverse pangenome and 15 lateral gene transfer events.</title>
        <authorList>
            <person name="Petersen C."/>
            <person name="Sorensen T."/>
            <person name="Nielsen M.R."/>
            <person name="Sondergaard T.E."/>
            <person name="Sorensen J.L."/>
            <person name="Fitzpatrick D.A."/>
            <person name="Frisvad J.C."/>
            <person name="Nielsen K.L."/>
        </authorList>
    </citation>
    <scope>NUCLEOTIDE SEQUENCE</scope>
    <source>
        <strain evidence="4">IBT 34128</strain>
    </source>
</reference>
<organism evidence="4 5">
    <name type="scientific">Penicillium alfredii</name>
    <dbReference type="NCBI Taxonomy" id="1506179"/>
    <lineage>
        <taxon>Eukaryota</taxon>
        <taxon>Fungi</taxon>
        <taxon>Dikarya</taxon>
        <taxon>Ascomycota</taxon>
        <taxon>Pezizomycotina</taxon>
        <taxon>Eurotiomycetes</taxon>
        <taxon>Eurotiomycetidae</taxon>
        <taxon>Eurotiales</taxon>
        <taxon>Aspergillaceae</taxon>
        <taxon>Penicillium</taxon>
    </lineage>
</organism>
<gene>
    <name evidence="4" type="ORF">NUU61_003879</name>
</gene>
<protein>
    <recommendedName>
        <fullName evidence="6">Alpha-1,6-mannosyltransferase subunit</fullName>
    </recommendedName>
</protein>
<evidence type="ECO:0000313" key="5">
    <source>
        <dbReference type="Proteomes" id="UP001141434"/>
    </source>
</evidence>
<dbReference type="OrthoDB" id="205108at2759"/>
<evidence type="ECO:0000256" key="3">
    <source>
        <dbReference type="ARBA" id="ARBA00022679"/>
    </source>
</evidence>
<dbReference type="Gene3D" id="3.90.550.10">
    <property type="entry name" value="Spore Coat Polysaccharide Biosynthesis Protein SpsA, Chain A"/>
    <property type="match status" value="1"/>
</dbReference>
<dbReference type="GO" id="GO:0000009">
    <property type="term" value="F:alpha-1,6-mannosyltransferase activity"/>
    <property type="evidence" value="ECO:0007669"/>
    <property type="project" value="TreeGrafter"/>
</dbReference>
<evidence type="ECO:0008006" key="6">
    <source>
        <dbReference type="Google" id="ProtNLM"/>
    </source>
</evidence>
<dbReference type="PANTHER" id="PTHR31306">
    <property type="entry name" value="ALPHA-1,6-MANNOSYLTRANSFERASE MNN11-RELATED"/>
    <property type="match status" value="1"/>
</dbReference>